<dbReference type="EMBL" id="MNCJ02000320">
    <property type="protein sequence ID" value="KAF5806008.1"/>
    <property type="molecule type" value="Genomic_DNA"/>
</dbReference>
<sequence>MGLQELMLLLILILFSFCSPASFAPTNLIPENTRENKGVNGINETNTTFGSNGAMANQSKYTTALRRAGGGGRSGGDVSQSNASPQGGGNGLVPVYAAAGAAGNRRNHKSGATTYTPCWKGGLAMLVATSAYLLMYIPI</sequence>
<gene>
    <name evidence="4" type="ORF">HannXRQ_Chr05g0147811</name>
    <name evidence="3" type="ORF">HanXRQr2_Chr05g0216261</name>
</gene>
<keyword evidence="2" id="KW-0732">Signal</keyword>
<reference evidence="3 5" key="1">
    <citation type="journal article" date="2017" name="Nature">
        <title>The sunflower genome provides insights into oil metabolism, flowering and Asterid evolution.</title>
        <authorList>
            <person name="Badouin H."/>
            <person name="Gouzy J."/>
            <person name="Grassa C.J."/>
            <person name="Murat F."/>
            <person name="Staton S.E."/>
            <person name="Cottret L."/>
            <person name="Lelandais-Briere C."/>
            <person name="Owens G.L."/>
            <person name="Carrere S."/>
            <person name="Mayjonade B."/>
            <person name="Legrand L."/>
            <person name="Gill N."/>
            <person name="Kane N.C."/>
            <person name="Bowers J.E."/>
            <person name="Hubner S."/>
            <person name="Bellec A."/>
            <person name="Berard A."/>
            <person name="Berges H."/>
            <person name="Blanchet N."/>
            <person name="Boniface M.C."/>
            <person name="Brunel D."/>
            <person name="Catrice O."/>
            <person name="Chaidir N."/>
            <person name="Claudel C."/>
            <person name="Donnadieu C."/>
            <person name="Faraut T."/>
            <person name="Fievet G."/>
            <person name="Helmstetter N."/>
            <person name="King M."/>
            <person name="Knapp S.J."/>
            <person name="Lai Z."/>
            <person name="Le Paslier M.C."/>
            <person name="Lippi Y."/>
            <person name="Lorenzon L."/>
            <person name="Mandel J.R."/>
            <person name="Marage G."/>
            <person name="Marchand G."/>
            <person name="Marquand E."/>
            <person name="Bret-Mestries E."/>
            <person name="Morien E."/>
            <person name="Nambeesan S."/>
            <person name="Nguyen T."/>
            <person name="Pegot-Espagnet P."/>
            <person name="Pouilly N."/>
            <person name="Raftis F."/>
            <person name="Sallet E."/>
            <person name="Schiex T."/>
            <person name="Thomas J."/>
            <person name="Vandecasteele C."/>
            <person name="Vares D."/>
            <person name="Vear F."/>
            <person name="Vautrin S."/>
            <person name="Crespi M."/>
            <person name="Mangin B."/>
            <person name="Burke J.M."/>
            <person name="Salse J."/>
            <person name="Munos S."/>
            <person name="Vincourt P."/>
            <person name="Rieseberg L.H."/>
            <person name="Langlade N.B."/>
        </authorList>
    </citation>
    <scope>NUCLEOTIDE SEQUENCE [LARGE SCALE GENOMIC DNA]</scope>
    <source>
        <strain evidence="5">cv. SF193</strain>
        <tissue evidence="3">Leaves</tissue>
    </source>
</reference>
<evidence type="ECO:0000256" key="1">
    <source>
        <dbReference type="SAM" id="MobiDB-lite"/>
    </source>
</evidence>
<organism evidence="4 5">
    <name type="scientific">Helianthus annuus</name>
    <name type="common">Common sunflower</name>
    <dbReference type="NCBI Taxonomy" id="4232"/>
    <lineage>
        <taxon>Eukaryota</taxon>
        <taxon>Viridiplantae</taxon>
        <taxon>Streptophyta</taxon>
        <taxon>Embryophyta</taxon>
        <taxon>Tracheophyta</taxon>
        <taxon>Spermatophyta</taxon>
        <taxon>Magnoliopsida</taxon>
        <taxon>eudicotyledons</taxon>
        <taxon>Gunneridae</taxon>
        <taxon>Pentapetalae</taxon>
        <taxon>asterids</taxon>
        <taxon>campanulids</taxon>
        <taxon>Asterales</taxon>
        <taxon>Asteraceae</taxon>
        <taxon>Asteroideae</taxon>
        <taxon>Heliantheae alliance</taxon>
        <taxon>Heliantheae</taxon>
        <taxon>Helianthus</taxon>
    </lineage>
</organism>
<dbReference type="Proteomes" id="UP000215914">
    <property type="component" value="Chromosome 5"/>
</dbReference>
<name>A0A251UQS2_HELAN</name>
<dbReference type="OrthoDB" id="1722519at2759"/>
<evidence type="ECO:0000256" key="2">
    <source>
        <dbReference type="SAM" id="SignalP"/>
    </source>
</evidence>
<keyword evidence="5" id="KW-1185">Reference proteome</keyword>
<dbReference type="InParanoid" id="A0A251UQS2"/>
<dbReference type="Gramene" id="mRNA:HanXRQr2_Chr05g0216261">
    <property type="protein sequence ID" value="mRNA:HanXRQr2_Chr05g0216261"/>
    <property type="gene ID" value="HanXRQr2_Chr05g0216261"/>
</dbReference>
<evidence type="ECO:0000313" key="4">
    <source>
        <dbReference type="EMBL" id="OTG25454.1"/>
    </source>
</evidence>
<evidence type="ECO:0000313" key="5">
    <source>
        <dbReference type="Proteomes" id="UP000215914"/>
    </source>
</evidence>
<dbReference type="PANTHER" id="PTHR36245:SF5">
    <property type="entry name" value="GLYCINE-RICH PROTEIN DOT1-LIKE"/>
    <property type="match status" value="1"/>
</dbReference>
<feature type="signal peptide" evidence="2">
    <location>
        <begin position="1"/>
        <end position="23"/>
    </location>
</feature>
<dbReference type="OMA" id="TRENKGV"/>
<dbReference type="EMBL" id="CM007894">
    <property type="protein sequence ID" value="OTG25454.1"/>
    <property type="molecule type" value="Genomic_DNA"/>
</dbReference>
<dbReference type="PANTHER" id="PTHR36245">
    <property type="entry name" value="GLYCINE-RICH PROTEIN DOT1-LIKE"/>
    <property type="match status" value="1"/>
</dbReference>
<reference evidence="3" key="3">
    <citation type="submission" date="2020-06" db="EMBL/GenBank/DDBJ databases">
        <title>Helianthus annuus Genome sequencing and assembly Release 2.</title>
        <authorList>
            <person name="Gouzy J."/>
            <person name="Langlade N."/>
            <person name="Munos S."/>
        </authorList>
    </citation>
    <scope>NUCLEOTIDE SEQUENCE</scope>
    <source>
        <tissue evidence="3">Leaves</tissue>
    </source>
</reference>
<feature type="chain" id="PRO_5013327153" evidence="2">
    <location>
        <begin position="24"/>
        <end position="139"/>
    </location>
</feature>
<dbReference type="AlphaFoldDB" id="A0A251UQS2"/>
<accession>A0A251UQS2</accession>
<feature type="region of interest" description="Disordered" evidence="1">
    <location>
        <begin position="66"/>
        <end position="89"/>
    </location>
</feature>
<reference evidence="4" key="2">
    <citation type="submission" date="2017-02" db="EMBL/GenBank/DDBJ databases">
        <title>Sunflower complete genome.</title>
        <authorList>
            <person name="Langlade N."/>
            <person name="Munos S."/>
        </authorList>
    </citation>
    <scope>NUCLEOTIDE SEQUENCE [LARGE SCALE GENOMIC DNA]</scope>
    <source>
        <tissue evidence="4">Leaves</tissue>
    </source>
</reference>
<protein>
    <submittedName>
        <fullName evidence="4">Uncharacterized protein</fullName>
    </submittedName>
</protein>
<proteinExistence type="predicted"/>
<evidence type="ECO:0000313" key="3">
    <source>
        <dbReference type="EMBL" id="KAF5806008.1"/>
    </source>
</evidence>